<gene>
    <name evidence="1" type="ORF">BN2476_2400002</name>
</gene>
<sequence length="63" mass="7132">MGSVNEVIDKMLEEISILRPKHIALQTQLGDCDQKTMLKQIELWGEKIIPAIRKEVGQLSTTI</sequence>
<reference evidence="1" key="1">
    <citation type="submission" date="2016-12" db="EMBL/GenBank/DDBJ databases">
        <authorList>
            <person name="Moulin L."/>
        </authorList>
    </citation>
    <scope>NUCLEOTIDE SEQUENCE [LARGE SCALE GENOMIC DNA]</scope>
    <source>
        <strain evidence="1">STM 7183</strain>
    </source>
</reference>
<organism evidence="1 2">
    <name type="scientific">Paraburkholderia piptadeniae</name>
    <dbReference type="NCBI Taxonomy" id="1701573"/>
    <lineage>
        <taxon>Bacteria</taxon>
        <taxon>Pseudomonadati</taxon>
        <taxon>Pseudomonadota</taxon>
        <taxon>Betaproteobacteria</taxon>
        <taxon>Burkholderiales</taxon>
        <taxon>Burkholderiaceae</taxon>
        <taxon>Paraburkholderia</taxon>
    </lineage>
</organism>
<dbReference type="SUPFAM" id="SSF51679">
    <property type="entry name" value="Bacterial luciferase-like"/>
    <property type="match status" value="1"/>
</dbReference>
<name>A0A1N7SXS8_9BURK</name>
<dbReference type="InterPro" id="IPR036661">
    <property type="entry name" value="Luciferase-like_sf"/>
</dbReference>
<keyword evidence="2" id="KW-1185">Reference proteome</keyword>
<accession>A0A1N7SXS8</accession>
<evidence type="ECO:0000313" key="2">
    <source>
        <dbReference type="Proteomes" id="UP000195569"/>
    </source>
</evidence>
<dbReference type="EMBL" id="CYGY02000240">
    <property type="protein sequence ID" value="SIT52253.1"/>
    <property type="molecule type" value="Genomic_DNA"/>
</dbReference>
<dbReference type="AlphaFoldDB" id="A0A1N7SXS8"/>
<dbReference type="GO" id="GO:0016705">
    <property type="term" value="F:oxidoreductase activity, acting on paired donors, with incorporation or reduction of molecular oxygen"/>
    <property type="evidence" value="ECO:0007669"/>
    <property type="project" value="InterPro"/>
</dbReference>
<proteinExistence type="predicted"/>
<protein>
    <submittedName>
        <fullName evidence="1">Uncharacterized protein</fullName>
    </submittedName>
</protein>
<comment type="caution">
    <text evidence="1">The sequence shown here is derived from an EMBL/GenBank/DDBJ whole genome shotgun (WGS) entry which is preliminary data.</text>
</comment>
<dbReference type="Gene3D" id="3.20.20.30">
    <property type="entry name" value="Luciferase-like domain"/>
    <property type="match status" value="1"/>
</dbReference>
<evidence type="ECO:0000313" key="1">
    <source>
        <dbReference type="EMBL" id="SIT52253.1"/>
    </source>
</evidence>
<dbReference type="Proteomes" id="UP000195569">
    <property type="component" value="Unassembled WGS sequence"/>
</dbReference>